<gene>
    <name evidence="2" type="ORF">GCM10011358_11370</name>
</gene>
<keyword evidence="1" id="KW-1133">Transmembrane helix</keyword>
<dbReference type="EMBL" id="BMGI01000001">
    <property type="protein sequence ID" value="GGD28983.1"/>
    <property type="molecule type" value="Genomic_DNA"/>
</dbReference>
<feature type="transmembrane region" description="Helical" evidence="1">
    <location>
        <begin position="106"/>
        <end position="124"/>
    </location>
</feature>
<name>A0ABQ1QKV8_9RHOB</name>
<protein>
    <submittedName>
        <fullName evidence="2">Uncharacterized protein</fullName>
    </submittedName>
</protein>
<comment type="caution">
    <text evidence="2">The sequence shown here is derived from an EMBL/GenBank/DDBJ whole genome shotgun (WGS) entry which is preliminary data.</text>
</comment>
<feature type="transmembrane region" description="Helical" evidence="1">
    <location>
        <begin position="12"/>
        <end position="36"/>
    </location>
</feature>
<feature type="transmembrane region" description="Helical" evidence="1">
    <location>
        <begin position="75"/>
        <end position="94"/>
    </location>
</feature>
<evidence type="ECO:0000256" key="1">
    <source>
        <dbReference type="SAM" id="Phobius"/>
    </source>
</evidence>
<accession>A0ABQ1QKV8</accession>
<keyword evidence="3" id="KW-1185">Reference proteome</keyword>
<dbReference type="Proteomes" id="UP000617355">
    <property type="component" value="Unassembled WGS sequence"/>
</dbReference>
<evidence type="ECO:0000313" key="3">
    <source>
        <dbReference type="Proteomes" id="UP000617355"/>
    </source>
</evidence>
<evidence type="ECO:0000313" key="2">
    <source>
        <dbReference type="EMBL" id="GGD28983.1"/>
    </source>
</evidence>
<keyword evidence="1" id="KW-0812">Transmembrane</keyword>
<reference evidence="3" key="1">
    <citation type="journal article" date="2019" name="Int. J. Syst. Evol. Microbiol.">
        <title>The Global Catalogue of Microorganisms (GCM) 10K type strain sequencing project: providing services to taxonomists for standard genome sequencing and annotation.</title>
        <authorList>
            <consortium name="The Broad Institute Genomics Platform"/>
            <consortium name="The Broad Institute Genome Sequencing Center for Infectious Disease"/>
            <person name="Wu L."/>
            <person name="Ma J."/>
        </authorList>
    </citation>
    <scope>NUCLEOTIDE SEQUENCE [LARGE SCALE GENOMIC DNA]</scope>
    <source>
        <strain evidence="3">CGMCC 1.12922</strain>
    </source>
</reference>
<feature type="transmembrane region" description="Helical" evidence="1">
    <location>
        <begin position="48"/>
        <end position="68"/>
    </location>
</feature>
<proteinExistence type="predicted"/>
<sequence length="129" mass="13615">MANFQNPRSPITGVMALVAAGFGLLTIFAAGAVLFGPGRDLAGATIPFVLWANLILGFGYIAAAVLLFNRSPWAWRLALAIAAATLIAALGFAVEAMRGTQVEPRTAVALGFRVAFWLLVALFARRARV</sequence>
<organism evidence="2 3">
    <name type="scientific">Sinisalibacter lacisalsi</name>
    <dbReference type="NCBI Taxonomy" id="1526570"/>
    <lineage>
        <taxon>Bacteria</taxon>
        <taxon>Pseudomonadati</taxon>
        <taxon>Pseudomonadota</taxon>
        <taxon>Alphaproteobacteria</taxon>
        <taxon>Rhodobacterales</taxon>
        <taxon>Roseobacteraceae</taxon>
        <taxon>Sinisalibacter</taxon>
    </lineage>
</organism>
<keyword evidence="1" id="KW-0472">Membrane</keyword>